<dbReference type="EMBL" id="MU118011">
    <property type="protein sequence ID" value="KAF9648593.1"/>
    <property type="molecule type" value="Genomic_DNA"/>
</dbReference>
<evidence type="ECO:0000313" key="1">
    <source>
        <dbReference type="EMBL" id="KAF9648593.1"/>
    </source>
</evidence>
<name>A0ACB6ZGX4_THEGA</name>
<protein>
    <submittedName>
        <fullName evidence="1">Uncharacterized protein</fullName>
    </submittedName>
</protein>
<reference evidence="1" key="1">
    <citation type="submission" date="2019-10" db="EMBL/GenBank/DDBJ databases">
        <authorList>
            <consortium name="DOE Joint Genome Institute"/>
            <person name="Kuo A."/>
            <person name="Miyauchi S."/>
            <person name="Kiss E."/>
            <person name="Drula E."/>
            <person name="Kohler A."/>
            <person name="Sanchez-Garcia M."/>
            <person name="Andreopoulos B."/>
            <person name="Barry K.W."/>
            <person name="Bonito G."/>
            <person name="Buee M."/>
            <person name="Carver A."/>
            <person name="Chen C."/>
            <person name="Cichocki N."/>
            <person name="Clum A."/>
            <person name="Culley D."/>
            <person name="Crous P.W."/>
            <person name="Fauchery L."/>
            <person name="Girlanda M."/>
            <person name="Hayes R."/>
            <person name="Keri Z."/>
            <person name="Labutti K."/>
            <person name="Lipzen A."/>
            <person name="Lombard V."/>
            <person name="Magnuson J."/>
            <person name="Maillard F."/>
            <person name="Morin E."/>
            <person name="Murat C."/>
            <person name="Nolan M."/>
            <person name="Ohm R."/>
            <person name="Pangilinan J."/>
            <person name="Pereira M."/>
            <person name="Perotto S."/>
            <person name="Peter M."/>
            <person name="Riley R."/>
            <person name="Sitrit Y."/>
            <person name="Stielow B."/>
            <person name="Szollosi G."/>
            <person name="Zifcakova L."/>
            <person name="Stursova M."/>
            <person name="Spatafora J.W."/>
            <person name="Tedersoo L."/>
            <person name="Vaario L.-M."/>
            <person name="Yamada A."/>
            <person name="Yan M."/>
            <person name="Wang P."/>
            <person name="Xu J."/>
            <person name="Bruns T."/>
            <person name="Baldrian P."/>
            <person name="Vilgalys R."/>
            <person name="Henrissat B."/>
            <person name="Grigoriev I.V."/>
            <person name="Hibbett D."/>
            <person name="Nagy L.G."/>
            <person name="Martin F.M."/>
        </authorList>
    </citation>
    <scope>NUCLEOTIDE SEQUENCE</scope>
    <source>
        <strain evidence="1">P2</strain>
    </source>
</reference>
<keyword evidence="2" id="KW-1185">Reference proteome</keyword>
<sequence length="337" mass="37735">MNVTRGNHQDLGGTISDGIRVGSIAIAAYDYLLTLPAEWRFWKSQCRRNQKSASFCLFILLRYASIATIIISGYTYFDGGFSPAECERWYLASPSMKGVQLLISQAIMAWRCRNISRRHRGISWFLGVLFVSTCIGQSVTDLYGRVPSQSNGNCRAVDQHRVAWIYYIFAVVFDITTTGIAMFYMIRLDAKSNLMVRLKRLLITHGLAYFISLTVVNALNLSLYVSYEGVTQSAAVPLGHAFVWILSQRILIDLHDLSLKRSPLAITEEPETVVIYITGSATGDQNGNGRAIERQRGGSKPTIDPDIQVRIQRRSRQSRHTTRDGSHDSLSPTSPMA</sequence>
<evidence type="ECO:0000313" key="2">
    <source>
        <dbReference type="Proteomes" id="UP000886501"/>
    </source>
</evidence>
<accession>A0ACB6ZGX4</accession>
<dbReference type="Proteomes" id="UP000886501">
    <property type="component" value="Unassembled WGS sequence"/>
</dbReference>
<reference evidence="1" key="2">
    <citation type="journal article" date="2020" name="Nat. Commun.">
        <title>Large-scale genome sequencing of mycorrhizal fungi provides insights into the early evolution of symbiotic traits.</title>
        <authorList>
            <person name="Miyauchi S."/>
            <person name="Kiss E."/>
            <person name="Kuo A."/>
            <person name="Drula E."/>
            <person name="Kohler A."/>
            <person name="Sanchez-Garcia M."/>
            <person name="Morin E."/>
            <person name="Andreopoulos B."/>
            <person name="Barry K.W."/>
            <person name="Bonito G."/>
            <person name="Buee M."/>
            <person name="Carver A."/>
            <person name="Chen C."/>
            <person name="Cichocki N."/>
            <person name="Clum A."/>
            <person name="Culley D."/>
            <person name="Crous P.W."/>
            <person name="Fauchery L."/>
            <person name="Girlanda M."/>
            <person name="Hayes R.D."/>
            <person name="Keri Z."/>
            <person name="LaButti K."/>
            <person name="Lipzen A."/>
            <person name="Lombard V."/>
            <person name="Magnuson J."/>
            <person name="Maillard F."/>
            <person name="Murat C."/>
            <person name="Nolan M."/>
            <person name="Ohm R.A."/>
            <person name="Pangilinan J."/>
            <person name="Pereira M.F."/>
            <person name="Perotto S."/>
            <person name="Peter M."/>
            <person name="Pfister S."/>
            <person name="Riley R."/>
            <person name="Sitrit Y."/>
            <person name="Stielow J.B."/>
            <person name="Szollosi G."/>
            <person name="Zifcakova L."/>
            <person name="Stursova M."/>
            <person name="Spatafora J.W."/>
            <person name="Tedersoo L."/>
            <person name="Vaario L.M."/>
            <person name="Yamada A."/>
            <person name="Yan M."/>
            <person name="Wang P."/>
            <person name="Xu J."/>
            <person name="Bruns T."/>
            <person name="Baldrian P."/>
            <person name="Vilgalys R."/>
            <person name="Dunand C."/>
            <person name="Henrissat B."/>
            <person name="Grigoriev I.V."/>
            <person name="Hibbett D."/>
            <person name="Nagy L.G."/>
            <person name="Martin F.M."/>
        </authorList>
    </citation>
    <scope>NUCLEOTIDE SEQUENCE</scope>
    <source>
        <strain evidence="1">P2</strain>
    </source>
</reference>
<gene>
    <name evidence="1" type="ORF">BDM02DRAFT_2211671</name>
</gene>
<organism evidence="1 2">
    <name type="scientific">Thelephora ganbajun</name>
    <name type="common">Ganba fungus</name>
    <dbReference type="NCBI Taxonomy" id="370292"/>
    <lineage>
        <taxon>Eukaryota</taxon>
        <taxon>Fungi</taxon>
        <taxon>Dikarya</taxon>
        <taxon>Basidiomycota</taxon>
        <taxon>Agaricomycotina</taxon>
        <taxon>Agaricomycetes</taxon>
        <taxon>Thelephorales</taxon>
        <taxon>Thelephoraceae</taxon>
        <taxon>Thelephora</taxon>
    </lineage>
</organism>
<comment type="caution">
    <text evidence="1">The sequence shown here is derived from an EMBL/GenBank/DDBJ whole genome shotgun (WGS) entry which is preliminary data.</text>
</comment>
<proteinExistence type="predicted"/>